<feature type="region of interest" description="Disordered" evidence="1">
    <location>
        <begin position="155"/>
        <end position="174"/>
    </location>
</feature>
<protein>
    <recommendedName>
        <fullName evidence="4">GLPGLI family protein</fullName>
    </recommendedName>
</protein>
<evidence type="ECO:0000313" key="2">
    <source>
        <dbReference type="EMBL" id="MBL1408619.1"/>
    </source>
</evidence>
<evidence type="ECO:0000313" key="3">
    <source>
        <dbReference type="Proteomes" id="UP000625283"/>
    </source>
</evidence>
<name>A0ABS1R1P1_9SPHI</name>
<sequence length="404" mass="46798">MNCKIFKILIILLIFLPHTTFAQHKYFLYKYNAYFGLTNIGGTELIEGNFTSHSDQITDYALFTAEDKKQVLINLETGKKDVFDEFEGNSIFLDNQYFANVENQGQHFLWSQTSGEKLPMPKALQKLPFQNVYMINKDFLYAISYEIVYPPIPKEKPVQKGKNTNQPPTITPPRKIEAPKQVTYTYIFKNERNMPLIAKIEVDDDKLFGGKQPTSVFTFYELKKTPKSDKQGDEMQVFSASRSNWNSALKPWHFYYDAPFDVVCIPIEDSIRILDGNFKILKTIASADKYDRDIVESYFKAQYPNDEVELGYAGFSAPISMGGPARKPFWQISNTENLFEVSYLQEDVYIPYLQLQAAEARIGYDNGLYLKDKDNNELMIQLSKKRDQLPVPLKYKKQFSIQEL</sequence>
<organism evidence="2 3">
    <name type="scientific">Sphingobacterium faecale</name>
    <dbReference type="NCBI Taxonomy" id="2803775"/>
    <lineage>
        <taxon>Bacteria</taxon>
        <taxon>Pseudomonadati</taxon>
        <taxon>Bacteroidota</taxon>
        <taxon>Sphingobacteriia</taxon>
        <taxon>Sphingobacteriales</taxon>
        <taxon>Sphingobacteriaceae</taxon>
        <taxon>Sphingobacterium</taxon>
    </lineage>
</organism>
<accession>A0ABS1R1P1</accession>
<evidence type="ECO:0000256" key="1">
    <source>
        <dbReference type="SAM" id="MobiDB-lite"/>
    </source>
</evidence>
<proteinExistence type="predicted"/>
<evidence type="ECO:0008006" key="4">
    <source>
        <dbReference type="Google" id="ProtNLM"/>
    </source>
</evidence>
<comment type="caution">
    <text evidence="2">The sequence shown here is derived from an EMBL/GenBank/DDBJ whole genome shotgun (WGS) entry which is preliminary data.</text>
</comment>
<keyword evidence="3" id="KW-1185">Reference proteome</keyword>
<dbReference type="EMBL" id="JAERTY010000003">
    <property type="protein sequence ID" value="MBL1408619.1"/>
    <property type="molecule type" value="Genomic_DNA"/>
</dbReference>
<dbReference type="Proteomes" id="UP000625283">
    <property type="component" value="Unassembled WGS sequence"/>
</dbReference>
<gene>
    <name evidence="2" type="ORF">JKG61_07645</name>
</gene>
<reference evidence="2 3" key="1">
    <citation type="submission" date="2021-01" db="EMBL/GenBank/DDBJ databases">
        <title>C459-1 draft genome sequence.</title>
        <authorList>
            <person name="Zhang X.-F."/>
        </authorList>
    </citation>
    <scope>NUCLEOTIDE SEQUENCE [LARGE SCALE GENOMIC DNA]</scope>
    <source>
        <strain evidence="3">C459-1</strain>
    </source>
</reference>
<dbReference type="RefSeq" id="WP_202102371.1">
    <property type="nucleotide sequence ID" value="NZ_JAERTY010000003.1"/>
</dbReference>